<dbReference type="InterPro" id="IPR050185">
    <property type="entry name" value="Ub_carboxyl-term_hydrolase"/>
</dbReference>
<feature type="region of interest" description="Disordered" evidence="8">
    <location>
        <begin position="1"/>
        <end position="49"/>
    </location>
</feature>
<dbReference type="OrthoDB" id="292964at2759"/>
<dbReference type="PANTHER" id="PTHR21646:SF95">
    <property type="entry name" value="UBIQUITIN CARBOXYL-TERMINAL HYDROLASE 4-RELATED"/>
    <property type="match status" value="1"/>
</dbReference>
<feature type="region of interest" description="Disordered" evidence="8">
    <location>
        <begin position="193"/>
        <end position="273"/>
    </location>
</feature>
<evidence type="ECO:0000313" key="11">
    <source>
        <dbReference type="EMBL" id="KAF9474821.1"/>
    </source>
</evidence>
<evidence type="ECO:0000256" key="6">
    <source>
        <dbReference type="ARBA" id="ARBA00022801"/>
    </source>
</evidence>
<feature type="compositionally biased region" description="Low complexity" evidence="8">
    <location>
        <begin position="256"/>
        <end position="270"/>
    </location>
</feature>
<comment type="caution">
    <text evidence="11">The sequence shown here is derived from an EMBL/GenBank/DDBJ whole genome shotgun (WGS) entry which is preliminary data.</text>
</comment>
<feature type="compositionally biased region" description="Polar residues" evidence="8">
    <location>
        <begin position="735"/>
        <end position="745"/>
    </location>
</feature>
<evidence type="ECO:0000259" key="9">
    <source>
        <dbReference type="PROSITE" id="PS50206"/>
    </source>
</evidence>
<dbReference type="InterPro" id="IPR001763">
    <property type="entry name" value="Rhodanese-like_dom"/>
</dbReference>
<comment type="similarity">
    <text evidence="2">Belongs to the peptidase C19 family.</text>
</comment>
<dbReference type="PANTHER" id="PTHR21646">
    <property type="entry name" value="UBIQUITIN CARBOXYL-TERMINAL HYDROLASE"/>
    <property type="match status" value="1"/>
</dbReference>
<dbReference type="InterPro" id="IPR028889">
    <property type="entry name" value="USP"/>
</dbReference>
<dbReference type="PROSITE" id="PS50235">
    <property type="entry name" value="USP_3"/>
    <property type="match status" value="1"/>
</dbReference>
<dbReference type="Pfam" id="PF00581">
    <property type="entry name" value="Rhodanese"/>
    <property type="match status" value="1"/>
</dbReference>
<dbReference type="CDD" id="cd02674">
    <property type="entry name" value="Peptidase_C19R"/>
    <property type="match status" value="1"/>
</dbReference>
<keyword evidence="6" id="KW-0378">Hydrolase</keyword>
<dbReference type="InterPro" id="IPR018200">
    <property type="entry name" value="USP_CS"/>
</dbReference>
<dbReference type="InterPro" id="IPR038765">
    <property type="entry name" value="Papain-like_cys_pep_sf"/>
</dbReference>
<dbReference type="Proteomes" id="UP000807469">
    <property type="component" value="Unassembled WGS sequence"/>
</dbReference>
<evidence type="ECO:0000313" key="12">
    <source>
        <dbReference type="Proteomes" id="UP000807469"/>
    </source>
</evidence>
<evidence type="ECO:0000256" key="5">
    <source>
        <dbReference type="ARBA" id="ARBA00022786"/>
    </source>
</evidence>
<proteinExistence type="inferred from homology"/>
<feature type="region of interest" description="Disordered" evidence="8">
    <location>
        <begin position="735"/>
        <end position="797"/>
    </location>
</feature>
<dbReference type="EC" id="3.4.19.12" evidence="3"/>
<sequence length="1181" mass="128247">MPGVAIQPSSPSGTGGFGPLPSSKWMPSQTYSTHPKSSAMPATHNGSNRITNELSVAEIKAKAKEGVTKEARGVSAITLIKTARSQILSAKEHEARGDLKAAFASYIKAATLAKMTLDSPEYVQEAKGKGGVIRKELNDFLEHDGRDISLRANTVEEKLKAMEKVHAAETKEMQASVSIADRMRALQDNGLSLGQTKIPHHTNLPTPPVSPRKFISAPSISASHSSSQMDSPSSPSGPSMHAFVSPSSLGPPSPSSTPSSSPPNSSSLGNYDLNGFTQAFPSIDELDESPAFTLPSVPTGIGSTSKPYGKDSRNGGEAITSPLASFRSFTVPIERPSSTPITPTNNNFSRPPSPSVSRTTQAHRPSGLSNGITTGSSTSKIPIPVKNTAFPKDLAAYLRDHNVLLIDVRNRADFDREHIKGNAVVCIETSVLMRESVTADALENSMVVGPRQEASLFANRDKFDLVAVYDESSTTFGNEQSPLSVLVRAISEQAFKKMLKRMPMLLVGGIEAWKKDMKEPGLVRGPSYMEIQKPVPTRSTPSALLLGSGASTSGSSYGNGSALPSIPASNSGVSGGHELWTPPRQDYNTGNAVTYSEHRASPSVDQTSHTRAPADAGYNGSYPANSDRPLIRRPAILRPSSGSISYTRSMNDTITSPVIPTQSISSGSGTPITYPQFPRHISSTSSGSSPSFATSVGQFTTPPAQYDIASPPPVSINPSQLSRKRSDFIDQSQEALSGSGFNTRSPPAVDYPDLTSPTIVRPPPVAAPTLERKDNRPRIPPSPFSPMTNGAPVQAGPKPPRIQSDYAVNYWPDTQIGTSGLKNLGNTCYMNAPIQCLSATVPFARFFTEGRWKFAVNYTNPLGSKGKLAGAFAKLLHEMWGGDLPYLTPIEFRKSICQLKSQYNGSDQHDSQEFLSFLMDGIHEDLNRILAKPTYTPTPEEEAELERLPPQIASDREWTNWRSRNDSLVVDFFQGQFRNRLECLTCHKTSTTYNVFSILQLPIPNARSGKVPIERCLDAFFNEEVLEKDDAWDCPQCKAKRRASKKLSLARLPPVLMIHLKRFEANGRFSDKIDTFVEFPMKSLDLTNYMPPPLPPGADKSQLNGGMPMSLEDPRTQLPPYRYDLYGVTNHYGNLSSGHYTAFIASRGGWMYCDDSSVKPVDPKQVVGQKAYVLFYKRVKP</sequence>
<keyword evidence="5" id="KW-0833">Ubl conjugation pathway</keyword>
<dbReference type="Gene3D" id="3.90.70.10">
    <property type="entry name" value="Cysteine proteinases"/>
    <property type="match status" value="1"/>
</dbReference>
<evidence type="ECO:0000256" key="8">
    <source>
        <dbReference type="SAM" id="MobiDB-lite"/>
    </source>
</evidence>
<evidence type="ECO:0000256" key="7">
    <source>
        <dbReference type="ARBA" id="ARBA00022807"/>
    </source>
</evidence>
<dbReference type="EMBL" id="MU155360">
    <property type="protein sequence ID" value="KAF9474821.1"/>
    <property type="molecule type" value="Genomic_DNA"/>
</dbReference>
<accession>A0A9P5YTF1</accession>
<dbReference type="PROSITE" id="PS00973">
    <property type="entry name" value="USP_2"/>
    <property type="match status" value="1"/>
</dbReference>
<dbReference type="GO" id="GO:0016579">
    <property type="term" value="P:protein deubiquitination"/>
    <property type="evidence" value="ECO:0007669"/>
    <property type="project" value="InterPro"/>
</dbReference>
<dbReference type="AlphaFoldDB" id="A0A9P5YTF1"/>
<dbReference type="GO" id="GO:0006508">
    <property type="term" value="P:proteolysis"/>
    <property type="evidence" value="ECO:0007669"/>
    <property type="project" value="UniProtKB-KW"/>
</dbReference>
<dbReference type="SUPFAM" id="SSF54001">
    <property type="entry name" value="Cysteine proteinases"/>
    <property type="match status" value="1"/>
</dbReference>
<reference evidence="11" key="1">
    <citation type="submission" date="2020-11" db="EMBL/GenBank/DDBJ databases">
        <authorList>
            <consortium name="DOE Joint Genome Institute"/>
            <person name="Ahrendt S."/>
            <person name="Riley R."/>
            <person name="Andreopoulos W."/>
            <person name="Labutti K."/>
            <person name="Pangilinan J."/>
            <person name="Ruiz-Duenas F.J."/>
            <person name="Barrasa J.M."/>
            <person name="Sanchez-Garcia M."/>
            <person name="Camarero S."/>
            <person name="Miyauchi S."/>
            <person name="Serrano A."/>
            <person name="Linde D."/>
            <person name="Babiker R."/>
            <person name="Drula E."/>
            <person name="Ayuso-Fernandez I."/>
            <person name="Pacheco R."/>
            <person name="Padilla G."/>
            <person name="Ferreira P."/>
            <person name="Barriuso J."/>
            <person name="Kellner H."/>
            <person name="Castanera R."/>
            <person name="Alfaro M."/>
            <person name="Ramirez L."/>
            <person name="Pisabarro A.G."/>
            <person name="Kuo A."/>
            <person name="Tritt A."/>
            <person name="Lipzen A."/>
            <person name="He G."/>
            <person name="Yan M."/>
            <person name="Ng V."/>
            <person name="Cullen D."/>
            <person name="Martin F."/>
            <person name="Rosso M.-N."/>
            <person name="Henrissat B."/>
            <person name="Hibbett D."/>
            <person name="Martinez A.T."/>
            <person name="Grigoriev I.V."/>
        </authorList>
    </citation>
    <scope>NUCLEOTIDE SEQUENCE</scope>
    <source>
        <strain evidence="11">CIRM-BRFM 674</strain>
    </source>
</reference>
<dbReference type="Gene3D" id="3.40.250.10">
    <property type="entry name" value="Rhodanese-like domain"/>
    <property type="match status" value="1"/>
</dbReference>
<feature type="domain" description="Rhodanese" evidence="9">
    <location>
        <begin position="399"/>
        <end position="522"/>
    </location>
</feature>
<gene>
    <name evidence="11" type="ORF">BDN70DRAFT_884423</name>
</gene>
<dbReference type="SMART" id="SM00450">
    <property type="entry name" value="RHOD"/>
    <property type="match status" value="1"/>
</dbReference>
<keyword evidence="12" id="KW-1185">Reference proteome</keyword>
<organism evidence="11 12">
    <name type="scientific">Pholiota conissans</name>
    <dbReference type="NCBI Taxonomy" id="109636"/>
    <lineage>
        <taxon>Eukaryota</taxon>
        <taxon>Fungi</taxon>
        <taxon>Dikarya</taxon>
        <taxon>Basidiomycota</taxon>
        <taxon>Agaricomycotina</taxon>
        <taxon>Agaricomycetes</taxon>
        <taxon>Agaricomycetidae</taxon>
        <taxon>Agaricales</taxon>
        <taxon>Agaricineae</taxon>
        <taxon>Strophariaceae</taxon>
        <taxon>Pholiota</taxon>
    </lineage>
</organism>
<evidence type="ECO:0000256" key="3">
    <source>
        <dbReference type="ARBA" id="ARBA00012759"/>
    </source>
</evidence>
<dbReference type="PROSITE" id="PS50206">
    <property type="entry name" value="RHODANESE_3"/>
    <property type="match status" value="1"/>
</dbReference>
<feature type="domain" description="USP" evidence="10">
    <location>
        <begin position="819"/>
        <end position="1179"/>
    </location>
</feature>
<evidence type="ECO:0000256" key="2">
    <source>
        <dbReference type="ARBA" id="ARBA00009085"/>
    </source>
</evidence>
<evidence type="ECO:0000259" key="10">
    <source>
        <dbReference type="PROSITE" id="PS50235"/>
    </source>
</evidence>
<evidence type="ECO:0000256" key="4">
    <source>
        <dbReference type="ARBA" id="ARBA00022670"/>
    </source>
</evidence>
<feature type="compositionally biased region" description="Low complexity" evidence="8">
    <location>
        <begin position="216"/>
        <end position="248"/>
    </location>
</feature>
<protein>
    <recommendedName>
        <fullName evidence="3">ubiquitinyl hydrolase 1</fullName>
        <ecNumber evidence="3">3.4.19.12</ecNumber>
    </recommendedName>
</protein>
<dbReference type="Pfam" id="PF00443">
    <property type="entry name" value="UCH"/>
    <property type="match status" value="1"/>
</dbReference>
<feature type="compositionally biased region" description="Polar residues" evidence="8">
    <location>
        <begin position="25"/>
        <end position="36"/>
    </location>
</feature>
<name>A0A9P5YTF1_9AGAR</name>
<feature type="region of interest" description="Disordered" evidence="8">
    <location>
        <begin position="568"/>
        <end position="627"/>
    </location>
</feature>
<dbReference type="InterPro" id="IPR001394">
    <property type="entry name" value="Peptidase_C19_UCH"/>
</dbReference>
<dbReference type="GO" id="GO:0004843">
    <property type="term" value="F:cysteine-type deubiquitinase activity"/>
    <property type="evidence" value="ECO:0007669"/>
    <property type="project" value="UniProtKB-EC"/>
</dbReference>
<comment type="catalytic activity">
    <reaction evidence="1">
        <text>Thiol-dependent hydrolysis of ester, thioester, amide, peptide and isopeptide bonds formed by the C-terminal Gly of ubiquitin (a 76-residue protein attached to proteins as an intracellular targeting signal).</text>
        <dbReference type="EC" id="3.4.19.12"/>
    </reaction>
</comment>
<keyword evidence="4" id="KW-0645">Protease</keyword>
<dbReference type="InterPro" id="IPR036873">
    <property type="entry name" value="Rhodanese-like_dom_sf"/>
</dbReference>
<feature type="compositionally biased region" description="Low complexity" evidence="8">
    <location>
        <begin position="342"/>
        <end position="360"/>
    </location>
</feature>
<keyword evidence="7" id="KW-0788">Thiol protease</keyword>
<feature type="compositionally biased region" description="Polar residues" evidence="8">
    <location>
        <begin position="367"/>
        <end position="380"/>
    </location>
</feature>
<dbReference type="PROSITE" id="PS00972">
    <property type="entry name" value="USP_1"/>
    <property type="match status" value="1"/>
</dbReference>
<dbReference type="SUPFAM" id="SSF52821">
    <property type="entry name" value="Rhodanese/Cell cycle control phosphatase"/>
    <property type="match status" value="1"/>
</dbReference>
<evidence type="ECO:0000256" key="1">
    <source>
        <dbReference type="ARBA" id="ARBA00000707"/>
    </source>
</evidence>
<feature type="region of interest" description="Disordered" evidence="8">
    <location>
        <begin position="288"/>
        <end position="381"/>
    </location>
</feature>